<evidence type="ECO:0000313" key="1">
    <source>
        <dbReference type="EMBL" id="JAH00658.1"/>
    </source>
</evidence>
<protein>
    <submittedName>
        <fullName evidence="1">Uncharacterized protein</fullName>
    </submittedName>
</protein>
<dbReference type="AlphaFoldDB" id="A0A0E9P9X0"/>
<reference evidence="1" key="2">
    <citation type="journal article" date="2015" name="Fish Shellfish Immunol.">
        <title>Early steps in the European eel (Anguilla anguilla)-Vibrio vulnificus interaction in the gills: Role of the RtxA13 toxin.</title>
        <authorList>
            <person name="Callol A."/>
            <person name="Pajuelo D."/>
            <person name="Ebbesson L."/>
            <person name="Teles M."/>
            <person name="MacKenzie S."/>
            <person name="Amaro C."/>
        </authorList>
    </citation>
    <scope>NUCLEOTIDE SEQUENCE</scope>
</reference>
<dbReference type="EMBL" id="GBXM01107919">
    <property type="protein sequence ID" value="JAH00658.1"/>
    <property type="molecule type" value="Transcribed_RNA"/>
</dbReference>
<proteinExistence type="predicted"/>
<sequence length="35" mass="4018">MQTPDWLQEAWSCALMLRPLATPTAFKPIIKKMLS</sequence>
<organism evidence="1">
    <name type="scientific">Anguilla anguilla</name>
    <name type="common">European freshwater eel</name>
    <name type="synonym">Muraena anguilla</name>
    <dbReference type="NCBI Taxonomy" id="7936"/>
    <lineage>
        <taxon>Eukaryota</taxon>
        <taxon>Metazoa</taxon>
        <taxon>Chordata</taxon>
        <taxon>Craniata</taxon>
        <taxon>Vertebrata</taxon>
        <taxon>Euteleostomi</taxon>
        <taxon>Actinopterygii</taxon>
        <taxon>Neopterygii</taxon>
        <taxon>Teleostei</taxon>
        <taxon>Anguilliformes</taxon>
        <taxon>Anguillidae</taxon>
        <taxon>Anguilla</taxon>
    </lineage>
</organism>
<name>A0A0E9P9X0_ANGAN</name>
<accession>A0A0E9P9X0</accession>
<reference evidence="1" key="1">
    <citation type="submission" date="2014-11" db="EMBL/GenBank/DDBJ databases">
        <authorList>
            <person name="Amaro Gonzalez C."/>
        </authorList>
    </citation>
    <scope>NUCLEOTIDE SEQUENCE</scope>
</reference>